<dbReference type="AlphaFoldDB" id="A0A813HBI8"/>
<protein>
    <recommendedName>
        <fullName evidence="2">ABC transporter domain-containing protein</fullName>
    </recommendedName>
</protein>
<keyword evidence="4" id="KW-1185">Reference proteome</keyword>
<dbReference type="EMBL" id="CAJNNV010031266">
    <property type="protein sequence ID" value="CAE8635267.1"/>
    <property type="molecule type" value="Genomic_DNA"/>
</dbReference>
<sequence length="197" mass="21069">MRTWPVLYETEVGNRGVQLSGGQKQRISIARALVRRPQVLLLDEATSALDAESEVMVQSAINNLIAQTDMTVVIVAHRLSTVRRADKICVISGGAVVEEGTHEQLLQRPEGRYAQLVQHQLGAPVPPPKEVDGNNNNNNSVVDGNNDNSVVDGNNNSVVDGNNNSVVDVDVDGHNNSVVDVDVDGNNSSVVDGTSSR</sequence>
<dbReference type="InterPro" id="IPR039421">
    <property type="entry name" value="Type_1_exporter"/>
</dbReference>
<feature type="domain" description="ABC transporter" evidence="2">
    <location>
        <begin position="9"/>
        <end position="47"/>
    </location>
</feature>
<feature type="region of interest" description="Disordered" evidence="1">
    <location>
        <begin position="122"/>
        <end position="160"/>
    </location>
</feature>
<dbReference type="GO" id="GO:0016887">
    <property type="term" value="F:ATP hydrolysis activity"/>
    <property type="evidence" value="ECO:0007669"/>
    <property type="project" value="InterPro"/>
</dbReference>
<dbReference type="InterPro" id="IPR027417">
    <property type="entry name" value="P-loop_NTPase"/>
</dbReference>
<dbReference type="InterPro" id="IPR003439">
    <property type="entry name" value="ABC_transporter-like_ATP-bd"/>
</dbReference>
<comment type="caution">
    <text evidence="3">The sequence shown here is derived from an EMBL/GenBank/DDBJ whole genome shotgun (WGS) entry which is preliminary data.</text>
</comment>
<dbReference type="SUPFAM" id="SSF52540">
    <property type="entry name" value="P-loop containing nucleoside triphosphate hydrolases"/>
    <property type="match status" value="1"/>
</dbReference>
<name>A0A813HBI8_POLGL</name>
<evidence type="ECO:0000313" key="3">
    <source>
        <dbReference type="EMBL" id="CAE8635267.1"/>
    </source>
</evidence>
<dbReference type="PANTHER" id="PTHR43394">
    <property type="entry name" value="ATP-DEPENDENT PERMEASE MDL1, MITOCHONDRIAL"/>
    <property type="match status" value="1"/>
</dbReference>
<reference evidence="3" key="1">
    <citation type="submission" date="2021-02" db="EMBL/GenBank/DDBJ databases">
        <authorList>
            <person name="Dougan E. K."/>
            <person name="Rhodes N."/>
            <person name="Thang M."/>
            <person name="Chan C."/>
        </authorList>
    </citation>
    <scope>NUCLEOTIDE SEQUENCE</scope>
</reference>
<dbReference type="Gene3D" id="3.40.50.300">
    <property type="entry name" value="P-loop containing nucleotide triphosphate hydrolases"/>
    <property type="match status" value="1"/>
</dbReference>
<accession>A0A813HBI8</accession>
<evidence type="ECO:0000313" key="4">
    <source>
        <dbReference type="Proteomes" id="UP000654075"/>
    </source>
</evidence>
<dbReference type="Pfam" id="PF00005">
    <property type="entry name" value="ABC_tran"/>
    <property type="match status" value="1"/>
</dbReference>
<dbReference type="OrthoDB" id="6500128at2759"/>
<evidence type="ECO:0000256" key="1">
    <source>
        <dbReference type="SAM" id="MobiDB-lite"/>
    </source>
</evidence>
<dbReference type="Proteomes" id="UP000654075">
    <property type="component" value="Unassembled WGS sequence"/>
</dbReference>
<feature type="compositionally biased region" description="Low complexity" evidence="1">
    <location>
        <begin position="133"/>
        <end position="160"/>
    </location>
</feature>
<gene>
    <name evidence="3" type="ORF">PGLA1383_LOCUS50865</name>
</gene>
<proteinExistence type="predicted"/>
<organism evidence="3 4">
    <name type="scientific">Polarella glacialis</name>
    <name type="common">Dinoflagellate</name>
    <dbReference type="NCBI Taxonomy" id="89957"/>
    <lineage>
        <taxon>Eukaryota</taxon>
        <taxon>Sar</taxon>
        <taxon>Alveolata</taxon>
        <taxon>Dinophyceae</taxon>
        <taxon>Suessiales</taxon>
        <taxon>Suessiaceae</taxon>
        <taxon>Polarella</taxon>
    </lineage>
</organism>
<dbReference type="PANTHER" id="PTHR43394:SF19">
    <property type="entry name" value="ABC TRANSPORTER B FAMILY"/>
    <property type="match status" value="1"/>
</dbReference>
<feature type="region of interest" description="Disordered" evidence="1">
    <location>
        <begin position="175"/>
        <end position="197"/>
    </location>
</feature>
<dbReference type="GO" id="GO:0015421">
    <property type="term" value="F:ABC-type oligopeptide transporter activity"/>
    <property type="evidence" value="ECO:0007669"/>
    <property type="project" value="TreeGrafter"/>
</dbReference>
<evidence type="ECO:0000259" key="2">
    <source>
        <dbReference type="Pfam" id="PF00005"/>
    </source>
</evidence>
<dbReference type="GO" id="GO:0005524">
    <property type="term" value="F:ATP binding"/>
    <property type="evidence" value="ECO:0007669"/>
    <property type="project" value="InterPro"/>
</dbReference>